<comment type="caution">
    <text evidence="3">The sequence shown here is derived from an EMBL/GenBank/DDBJ whole genome shotgun (WGS) entry which is preliminary data.</text>
</comment>
<dbReference type="STRING" id="84645.A0A498L737"/>
<keyword evidence="1" id="KW-0175">Coiled coil</keyword>
<sequence>MACQGLATGETIHTLKAESELLKTKLEEERAKLHDIEQEIMKFDKAATEEFIKGSVSEPLKHAPQRTGGGGFSMP</sequence>
<reference evidence="3 4" key="1">
    <citation type="submission" date="2018-03" db="EMBL/GenBank/DDBJ databases">
        <title>Draft genome sequence of Rohu Carp (Labeo rohita).</title>
        <authorList>
            <person name="Das P."/>
            <person name="Kushwaha B."/>
            <person name="Joshi C.G."/>
            <person name="Kumar D."/>
            <person name="Nagpure N.S."/>
            <person name="Sahoo L."/>
            <person name="Das S.P."/>
            <person name="Bit A."/>
            <person name="Patnaik S."/>
            <person name="Meher P.K."/>
            <person name="Jayasankar P."/>
            <person name="Koringa P.G."/>
            <person name="Patel N.V."/>
            <person name="Hinsu A.T."/>
            <person name="Kumar R."/>
            <person name="Pandey M."/>
            <person name="Agarwal S."/>
            <person name="Srivastava S."/>
            <person name="Singh M."/>
            <person name="Iquebal M.A."/>
            <person name="Jaiswal S."/>
            <person name="Angadi U.B."/>
            <person name="Kumar N."/>
            <person name="Raza M."/>
            <person name="Shah T.M."/>
            <person name="Rai A."/>
            <person name="Jena J.K."/>
        </authorList>
    </citation>
    <scope>NUCLEOTIDE SEQUENCE [LARGE SCALE GENOMIC DNA]</scope>
    <source>
        <strain evidence="3">DASCIFA01</strain>
        <tissue evidence="3">Testis</tissue>
    </source>
</reference>
<gene>
    <name evidence="3" type="ORF">ROHU_013523</name>
</gene>
<dbReference type="Proteomes" id="UP000290572">
    <property type="component" value="Unassembled WGS sequence"/>
</dbReference>
<evidence type="ECO:0000313" key="3">
    <source>
        <dbReference type="EMBL" id="RXN03243.1"/>
    </source>
</evidence>
<evidence type="ECO:0007829" key="5">
    <source>
        <dbReference type="PeptideAtlas" id="A0A498L737"/>
    </source>
</evidence>
<protein>
    <submittedName>
        <fullName evidence="3">Guanine nucleotide-binding subunit beta-5-like protein</fullName>
    </submittedName>
</protein>
<keyword evidence="4" id="KW-1185">Reference proteome</keyword>
<keyword evidence="5" id="KW-1267">Proteomics identification</keyword>
<dbReference type="AlphaFoldDB" id="A0A498L737"/>
<evidence type="ECO:0000313" key="4">
    <source>
        <dbReference type="Proteomes" id="UP000290572"/>
    </source>
</evidence>
<proteinExistence type="evidence at protein level"/>
<feature type="coiled-coil region" evidence="1">
    <location>
        <begin position="12"/>
        <end position="46"/>
    </location>
</feature>
<organism evidence="3 4">
    <name type="scientific">Labeo rohita</name>
    <name type="common">Indian major carp</name>
    <name type="synonym">Cyprinus rohita</name>
    <dbReference type="NCBI Taxonomy" id="84645"/>
    <lineage>
        <taxon>Eukaryota</taxon>
        <taxon>Metazoa</taxon>
        <taxon>Chordata</taxon>
        <taxon>Craniata</taxon>
        <taxon>Vertebrata</taxon>
        <taxon>Euteleostomi</taxon>
        <taxon>Actinopterygii</taxon>
        <taxon>Neopterygii</taxon>
        <taxon>Teleostei</taxon>
        <taxon>Ostariophysi</taxon>
        <taxon>Cypriniformes</taxon>
        <taxon>Cyprinidae</taxon>
        <taxon>Labeoninae</taxon>
        <taxon>Labeonini</taxon>
        <taxon>Labeo</taxon>
    </lineage>
</organism>
<dbReference type="EMBL" id="QBIY01013485">
    <property type="protein sequence ID" value="RXN03243.1"/>
    <property type="molecule type" value="Genomic_DNA"/>
</dbReference>
<accession>A0A498L737</accession>
<name>A0A498L737_LABRO</name>
<evidence type="ECO:0000256" key="2">
    <source>
        <dbReference type="SAM" id="MobiDB-lite"/>
    </source>
</evidence>
<evidence type="ECO:0000256" key="1">
    <source>
        <dbReference type="SAM" id="Coils"/>
    </source>
</evidence>
<feature type="region of interest" description="Disordered" evidence="2">
    <location>
        <begin position="55"/>
        <end position="75"/>
    </location>
</feature>